<sequence length="437" mass="46739">MTSTPGNDPLDLTTTIARDLIRFDTSNYGEGRSNGETEAAEYLAAHLERLGLTVQSFDAAPRRTSIVTRVEGRDRSKPALVVHGHTDVVPAIAADWSVDPFGGVVKDGMLWGRGAVDMKNMDAMIVTALDRILGSGRQPERDLVVAFFADEEAGGVLGSGYLVREHPELFEGASEAISEVGGYSIDLDGKRAYLVQTGEKALIWMTLVARGTAGHGSQVNAENAVTRLARAVAAIGGREWPLHLTATTRQLLDRVAELLGSRAQNLSPDEIAIATGTASRFISATLRTTANPTGLTAGYKHNVIPDRAEAMIDVRVLPGEEDAVLAEIQELVGDDIEILIAHRDIGLETSFDGELVDAMIGSLQRHDPGAEVLPYLLSGGTDNKALSLLGIRGFGFAPLQLPPTLDFPAMFHGVDERVPLDALGFGADVLTDLLLRY</sequence>
<keyword evidence="3" id="KW-0479">Metal-binding</keyword>
<gene>
    <name evidence="7" type="ORF">BJ984_002532</name>
</gene>
<dbReference type="PROSITE" id="PS00759">
    <property type="entry name" value="ARGE_DAPE_CPG2_2"/>
    <property type="match status" value="1"/>
</dbReference>
<dbReference type="RefSeq" id="WP_179548346.1">
    <property type="nucleotide sequence ID" value="NZ_BSEW01000002.1"/>
</dbReference>
<proteinExistence type="inferred from homology"/>
<dbReference type="PANTHER" id="PTHR43808:SF8">
    <property type="entry name" value="PEPTIDASE M20 DIMERISATION DOMAIN-CONTAINING PROTEIN"/>
    <property type="match status" value="1"/>
</dbReference>
<dbReference type="SUPFAM" id="SSF53187">
    <property type="entry name" value="Zn-dependent exopeptidases"/>
    <property type="match status" value="1"/>
</dbReference>
<evidence type="ECO:0000256" key="2">
    <source>
        <dbReference type="ARBA" id="ARBA00006247"/>
    </source>
</evidence>
<comment type="caution">
    <text evidence="7">The sequence shown here is derived from an EMBL/GenBank/DDBJ whole genome shotgun (WGS) entry which is preliminary data.</text>
</comment>
<organism evidence="7 8">
    <name type="scientific">Herbiconiux flava</name>
    <dbReference type="NCBI Taxonomy" id="881268"/>
    <lineage>
        <taxon>Bacteria</taxon>
        <taxon>Bacillati</taxon>
        <taxon>Actinomycetota</taxon>
        <taxon>Actinomycetes</taxon>
        <taxon>Micrococcales</taxon>
        <taxon>Microbacteriaceae</taxon>
        <taxon>Herbiconiux</taxon>
    </lineage>
</organism>
<dbReference type="Gene3D" id="3.40.630.10">
    <property type="entry name" value="Zn peptidases"/>
    <property type="match status" value="1"/>
</dbReference>
<evidence type="ECO:0000256" key="5">
    <source>
        <dbReference type="ARBA" id="ARBA00022833"/>
    </source>
</evidence>
<evidence type="ECO:0000313" key="8">
    <source>
        <dbReference type="Proteomes" id="UP000549913"/>
    </source>
</evidence>
<dbReference type="Pfam" id="PF01546">
    <property type="entry name" value="Peptidase_M20"/>
    <property type="match status" value="1"/>
</dbReference>
<dbReference type="SUPFAM" id="SSF55031">
    <property type="entry name" value="Bacterial exopeptidase dimerisation domain"/>
    <property type="match status" value="1"/>
</dbReference>
<comment type="cofactor">
    <cofactor evidence="1">
        <name>Zn(2+)</name>
        <dbReference type="ChEBI" id="CHEBI:29105"/>
    </cofactor>
</comment>
<dbReference type="PANTHER" id="PTHR43808">
    <property type="entry name" value="ACETYLORNITHINE DEACETYLASE"/>
    <property type="match status" value="1"/>
</dbReference>
<dbReference type="InterPro" id="IPR002933">
    <property type="entry name" value="Peptidase_M20"/>
</dbReference>
<dbReference type="GO" id="GO:0046872">
    <property type="term" value="F:metal ion binding"/>
    <property type="evidence" value="ECO:0007669"/>
    <property type="project" value="UniProtKB-KW"/>
</dbReference>
<keyword evidence="8" id="KW-1185">Reference proteome</keyword>
<dbReference type="InterPro" id="IPR050072">
    <property type="entry name" value="Peptidase_M20A"/>
</dbReference>
<evidence type="ECO:0000256" key="3">
    <source>
        <dbReference type="ARBA" id="ARBA00022723"/>
    </source>
</evidence>
<dbReference type="InterPro" id="IPR036264">
    <property type="entry name" value="Bact_exopeptidase_dim_dom"/>
</dbReference>
<protein>
    <submittedName>
        <fullName evidence="7">Acetylornithine deacetylase/succinyl-diaminopimelate desuccinylase-like protein</fullName>
    </submittedName>
</protein>
<evidence type="ECO:0000256" key="1">
    <source>
        <dbReference type="ARBA" id="ARBA00001947"/>
    </source>
</evidence>
<evidence type="ECO:0000313" key="7">
    <source>
        <dbReference type="EMBL" id="NYD71374.1"/>
    </source>
</evidence>
<dbReference type="FunFam" id="1.10.150.900:FF:000002">
    <property type="entry name" value="M20/M25/M40 family peptidase"/>
    <property type="match status" value="1"/>
</dbReference>
<dbReference type="InterPro" id="IPR001261">
    <property type="entry name" value="ArgE/DapE_CS"/>
</dbReference>
<dbReference type="NCBIfam" id="NF005913">
    <property type="entry name" value="PRK07906.1"/>
    <property type="match status" value="1"/>
</dbReference>
<feature type="domain" description="Peptidase M20 dimerisation" evidence="6">
    <location>
        <begin position="197"/>
        <end position="334"/>
    </location>
</feature>
<dbReference type="EMBL" id="JACCBM010000001">
    <property type="protein sequence ID" value="NYD71374.1"/>
    <property type="molecule type" value="Genomic_DNA"/>
</dbReference>
<dbReference type="AlphaFoldDB" id="A0A852SRN3"/>
<dbReference type="Proteomes" id="UP000549913">
    <property type="component" value="Unassembled WGS sequence"/>
</dbReference>
<evidence type="ECO:0000256" key="4">
    <source>
        <dbReference type="ARBA" id="ARBA00022801"/>
    </source>
</evidence>
<keyword evidence="5" id="KW-0862">Zinc</keyword>
<dbReference type="Gene3D" id="1.10.150.900">
    <property type="match status" value="1"/>
</dbReference>
<accession>A0A852SRN3</accession>
<dbReference type="GO" id="GO:0016787">
    <property type="term" value="F:hydrolase activity"/>
    <property type="evidence" value="ECO:0007669"/>
    <property type="project" value="UniProtKB-KW"/>
</dbReference>
<dbReference type="InterPro" id="IPR011650">
    <property type="entry name" value="Peptidase_M20_dimer"/>
</dbReference>
<dbReference type="Pfam" id="PF07687">
    <property type="entry name" value="M20_dimer"/>
    <property type="match status" value="1"/>
</dbReference>
<dbReference type="Gene3D" id="3.30.70.360">
    <property type="match status" value="1"/>
</dbReference>
<comment type="similarity">
    <text evidence="2">Belongs to the peptidase M20A family.</text>
</comment>
<reference evidence="7 8" key="1">
    <citation type="submission" date="2020-07" db="EMBL/GenBank/DDBJ databases">
        <title>Sequencing the genomes of 1000 actinobacteria strains.</title>
        <authorList>
            <person name="Klenk H.-P."/>
        </authorList>
    </citation>
    <scope>NUCLEOTIDE SEQUENCE [LARGE SCALE GENOMIC DNA]</scope>
    <source>
        <strain evidence="7 8">DSM 26474</strain>
    </source>
</reference>
<evidence type="ECO:0000259" key="6">
    <source>
        <dbReference type="Pfam" id="PF07687"/>
    </source>
</evidence>
<keyword evidence="4" id="KW-0378">Hydrolase</keyword>
<name>A0A852SRN3_9MICO</name>